<accession>A0A9D1DVM8</accession>
<dbReference type="PRINTS" id="PR00081">
    <property type="entry name" value="GDHRDH"/>
</dbReference>
<protein>
    <submittedName>
        <fullName evidence="3">SDR family NAD(P)-dependent oxidoreductase</fullName>
    </submittedName>
</protein>
<evidence type="ECO:0000256" key="2">
    <source>
        <dbReference type="ARBA" id="ARBA00023002"/>
    </source>
</evidence>
<gene>
    <name evidence="3" type="ORF">IAB38_07345</name>
</gene>
<dbReference type="GO" id="GO:0016491">
    <property type="term" value="F:oxidoreductase activity"/>
    <property type="evidence" value="ECO:0007669"/>
    <property type="project" value="UniProtKB-KW"/>
</dbReference>
<organism evidence="3 4">
    <name type="scientific">Candidatus Onthousia excrementipullorum</name>
    <dbReference type="NCBI Taxonomy" id="2840884"/>
    <lineage>
        <taxon>Bacteria</taxon>
        <taxon>Bacillati</taxon>
        <taxon>Bacillota</taxon>
        <taxon>Bacilli</taxon>
        <taxon>Candidatus Onthousia</taxon>
    </lineage>
</organism>
<reference evidence="3" key="2">
    <citation type="journal article" date="2021" name="PeerJ">
        <title>Extensive microbial diversity within the chicken gut microbiome revealed by metagenomics and culture.</title>
        <authorList>
            <person name="Gilroy R."/>
            <person name="Ravi A."/>
            <person name="Getino M."/>
            <person name="Pursley I."/>
            <person name="Horton D.L."/>
            <person name="Alikhan N.F."/>
            <person name="Baker D."/>
            <person name="Gharbi K."/>
            <person name="Hall N."/>
            <person name="Watson M."/>
            <person name="Adriaenssens E.M."/>
            <person name="Foster-Nyarko E."/>
            <person name="Jarju S."/>
            <person name="Secka A."/>
            <person name="Antonio M."/>
            <person name="Oren A."/>
            <person name="Chaudhuri R.R."/>
            <person name="La Ragione R."/>
            <person name="Hildebrand F."/>
            <person name="Pallen M.J."/>
        </authorList>
    </citation>
    <scope>NUCLEOTIDE SEQUENCE</scope>
    <source>
        <strain evidence="3">CHK184-20233</strain>
    </source>
</reference>
<name>A0A9D1DVM8_9FIRM</name>
<sequence>MNILITGSRSNIGYSLGKALALRGHIVYAGCKTMKEKKSLEKKINTEKIIMFPIVLNLLDNDFNIIDELDIDCLILHASIGNGGSILEISNDRFNEVIDVNIKGNFRLLQKYLRYCYYHKRRGKVFITSSLAVFYPLPYLSTYTSSKLYLVSLANTLKLELLYQGLDVSISLILPGAYYTGFNDLMIDNKSKDEYIVKDKALVMTKYQKIMFSLLENYNYSDLVKEAVREIEKDKPKFIISRPLNQKIFTKIYILIKTLIV</sequence>
<dbReference type="Proteomes" id="UP000824232">
    <property type="component" value="Unassembled WGS sequence"/>
</dbReference>
<dbReference type="Gene3D" id="3.40.50.720">
    <property type="entry name" value="NAD(P)-binding Rossmann-like Domain"/>
    <property type="match status" value="1"/>
</dbReference>
<evidence type="ECO:0000313" key="3">
    <source>
        <dbReference type="EMBL" id="HIR59833.1"/>
    </source>
</evidence>
<evidence type="ECO:0000313" key="4">
    <source>
        <dbReference type="Proteomes" id="UP000824232"/>
    </source>
</evidence>
<dbReference type="AlphaFoldDB" id="A0A9D1DVM8"/>
<reference evidence="3" key="1">
    <citation type="submission" date="2020-10" db="EMBL/GenBank/DDBJ databases">
        <authorList>
            <person name="Gilroy R."/>
        </authorList>
    </citation>
    <scope>NUCLEOTIDE SEQUENCE</scope>
    <source>
        <strain evidence="3">CHK184-20233</strain>
    </source>
</reference>
<proteinExistence type="inferred from homology"/>
<evidence type="ECO:0000256" key="1">
    <source>
        <dbReference type="ARBA" id="ARBA00006484"/>
    </source>
</evidence>
<dbReference type="EMBL" id="DVHC01000067">
    <property type="protein sequence ID" value="HIR59833.1"/>
    <property type="molecule type" value="Genomic_DNA"/>
</dbReference>
<dbReference type="PANTHER" id="PTHR42901">
    <property type="entry name" value="ALCOHOL DEHYDROGENASE"/>
    <property type="match status" value="1"/>
</dbReference>
<dbReference type="PANTHER" id="PTHR42901:SF1">
    <property type="entry name" value="ALCOHOL DEHYDROGENASE"/>
    <property type="match status" value="1"/>
</dbReference>
<dbReference type="Pfam" id="PF00106">
    <property type="entry name" value="adh_short"/>
    <property type="match status" value="1"/>
</dbReference>
<comment type="similarity">
    <text evidence="1">Belongs to the short-chain dehydrogenases/reductases (SDR) family.</text>
</comment>
<dbReference type="InterPro" id="IPR002347">
    <property type="entry name" value="SDR_fam"/>
</dbReference>
<comment type="caution">
    <text evidence="3">The sequence shown here is derived from an EMBL/GenBank/DDBJ whole genome shotgun (WGS) entry which is preliminary data.</text>
</comment>
<dbReference type="SUPFAM" id="SSF51735">
    <property type="entry name" value="NAD(P)-binding Rossmann-fold domains"/>
    <property type="match status" value="1"/>
</dbReference>
<keyword evidence="2" id="KW-0560">Oxidoreductase</keyword>
<dbReference type="InterPro" id="IPR036291">
    <property type="entry name" value="NAD(P)-bd_dom_sf"/>
</dbReference>